<accession>H0FXK2</accession>
<dbReference type="Proteomes" id="UP000004038">
    <property type="component" value="Unassembled WGS sequence"/>
</dbReference>
<sequence>MGQTPQELEPQGSAAQEVAGLFSFLSEQASMITSKHERMKA</sequence>
<evidence type="ECO:0000313" key="2">
    <source>
        <dbReference type="Proteomes" id="UP000004038"/>
    </source>
</evidence>
<dbReference type="AlphaFoldDB" id="H0FXK2"/>
<proteinExistence type="predicted"/>
<name>H0FXK2_RHIML</name>
<protein>
    <submittedName>
        <fullName evidence="1">ParA</fullName>
    </submittedName>
</protein>
<organism evidence="1 2">
    <name type="scientific">Sinorhizobium meliloti CCNWSX0020</name>
    <dbReference type="NCBI Taxonomy" id="1107881"/>
    <lineage>
        <taxon>Bacteria</taxon>
        <taxon>Pseudomonadati</taxon>
        <taxon>Pseudomonadota</taxon>
        <taxon>Alphaproteobacteria</taxon>
        <taxon>Hyphomicrobiales</taxon>
        <taxon>Rhizobiaceae</taxon>
        <taxon>Sinorhizobium/Ensifer group</taxon>
        <taxon>Sinorhizobium</taxon>
    </lineage>
</organism>
<gene>
    <name evidence="1" type="ORF">SM0020_09600</name>
</gene>
<dbReference type="EMBL" id="AGVV01000014">
    <property type="protein sequence ID" value="EHK78143.1"/>
    <property type="molecule type" value="Genomic_DNA"/>
</dbReference>
<evidence type="ECO:0000313" key="1">
    <source>
        <dbReference type="EMBL" id="EHK78143.1"/>
    </source>
</evidence>
<reference evidence="1 2" key="1">
    <citation type="journal article" date="2012" name="J. Bacteriol.">
        <title>Draft Genome Sequence of Sinorhizobium meliloti CCNWSX0020, a Nitrogen-Fixing Symbiont with Copper Tolerance Capability Isolated from Lead-Zinc Mine Tailings.</title>
        <authorList>
            <person name="Li Z."/>
            <person name="Ma Z."/>
            <person name="Hao X."/>
            <person name="Wei G."/>
        </authorList>
    </citation>
    <scope>NUCLEOTIDE SEQUENCE [LARGE SCALE GENOMIC DNA]</scope>
    <source>
        <strain evidence="1 2">CCNWSX0020</strain>
    </source>
</reference>
<dbReference type="PATRIC" id="fig|1107881.3.peg.1941"/>